<evidence type="ECO:0000313" key="2">
    <source>
        <dbReference type="Proteomes" id="UP000528457"/>
    </source>
</evidence>
<dbReference type="InParanoid" id="A0A7X0MU70"/>
<dbReference type="EMBL" id="JACHHT010000001">
    <property type="protein sequence ID" value="MBB6519963.1"/>
    <property type="molecule type" value="Genomic_DNA"/>
</dbReference>
<protein>
    <submittedName>
        <fullName evidence="1">Uncharacterized protein</fullName>
    </submittedName>
</protein>
<gene>
    <name evidence="1" type="ORF">HNR48_000241</name>
</gene>
<reference evidence="1 2" key="1">
    <citation type="submission" date="2020-08" db="EMBL/GenBank/DDBJ databases">
        <title>Genomic Encyclopedia of Type Strains, Phase IV (KMG-IV): sequencing the most valuable type-strain genomes for metagenomic binning, comparative biology and taxonomic classification.</title>
        <authorList>
            <person name="Goeker M."/>
        </authorList>
    </citation>
    <scope>NUCLEOTIDE SEQUENCE [LARGE SCALE GENOMIC DNA]</scope>
    <source>
        <strain evidence="1 2">DSM 22368</strain>
    </source>
</reference>
<evidence type="ECO:0000313" key="1">
    <source>
        <dbReference type="EMBL" id="MBB6519963.1"/>
    </source>
</evidence>
<dbReference type="Proteomes" id="UP000528457">
    <property type="component" value="Unassembled WGS sequence"/>
</dbReference>
<sequence>MCTSQYTVKAAVDIALATLTLCLMFKFGHATMLGLIESLMHAFTVQNAECELQKDKRDT</sequence>
<comment type="caution">
    <text evidence="1">The sequence shown here is derived from an EMBL/GenBank/DDBJ whole genome shotgun (WGS) entry which is preliminary data.</text>
</comment>
<proteinExistence type="predicted"/>
<accession>A0A7X0MU70</accession>
<dbReference type="AlphaFoldDB" id="A0A7X0MU70"/>
<keyword evidence="2" id="KW-1185">Reference proteome</keyword>
<name>A0A7X0MU70_9GAMM</name>
<organism evidence="1 2">
    <name type="scientific">Pseudoteredinibacter isoporae</name>
    <dbReference type="NCBI Taxonomy" id="570281"/>
    <lineage>
        <taxon>Bacteria</taxon>
        <taxon>Pseudomonadati</taxon>
        <taxon>Pseudomonadota</taxon>
        <taxon>Gammaproteobacteria</taxon>
        <taxon>Cellvibrionales</taxon>
        <taxon>Cellvibrionaceae</taxon>
        <taxon>Pseudoteredinibacter</taxon>
    </lineage>
</organism>